<keyword evidence="3" id="KW-1185">Reference proteome</keyword>
<protein>
    <submittedName>
        <fullName evidence="2">YoaK family protein</fullName>
    </submittedName>
</protein>
<dbReference type="InterPro" id="IPR010699">
    <property type="entry name" value="DUF1275"/>
</dbReference>
<evidence type="ECO:0000256" key="1">
    <source>
        <dbReference type="SAM" id="Phobius"/>
    </source>
</evidence>
<feature type="transmembrane region" description="Helical" evidence="1">
    <location>
        <begin position="196"/>
        <end position="215"/>
    </location>
</feature>
<keyword evidence="1" id="KW-0812">Transmembrane</keyword>
<keyword evidence="1" id="KW-1133">Transmembrane helix</keyword>
<sequence length="221" mass="24499">MKPKDLFMHPFTAILLAIISGSIDAYSFVEHGGVFAGLQTGNTILLGISISHLDFAAIIKYLFSIFLFVLGVVLIKLIQRNLKDDWLRKTIIIEYEVAIILVTGLFVNELPDVLVVGLLSLVAAAQLQEFKLLKGNAFNPLMMTGNLGKIANNVYLTIVDGNEKAKSLLIDTIMIYVSFVLGAIFMGILTNIFHEYAVLFILVPLLMVLIFGYVFKNNEID</sequence>
<dbReference type="Proteomes" id="UP001438112">
    <property type="component" value="Unassembled WGS sequence"/>
</dbReference>
<keyword evidence="1" id="KW-0472">Membrane</keyword>
<evidence type="ECO:0000313" key="3">
    <source>
        <dbReference type="Proteomes" id="UP001438112"/>
    </source>
</evidence>
<organism evidence="2 3">
    <name type="scientific">Apilactobacillus apinorum</name>
    <dbReference type="NCBI Taxonomy" id="1218495"/>
    <lineage>
        <taxon>Bacteria</taxon>
        <taxon>Bacillati</taxon>
        <taxon>Bacillota</taxon>
        <taxon>Bacilli</taxon>
        <taxon>Lactobacillales</taxon>
        <taxon>Lactobacillaceae</taxon>
        <taxon>Apilactobacillus</taxon>
    </lineage>
</organism>
<evidence type="ECO:0000313" key="2">
    <source>
        <dbReference type="EMBL" id="GAA6114838.1"/>
    </source>
</evidence>
<dbReference type="EMBL" id="BAABVV010000037">
    <property type="protein sequence ID" value="GAA6114838.1"/>
    <property type="molecule type" value="Genomic_DNA"/>
</dbReference>
<dbReference type="PANTHER" id="PTHR37314">
    <property type="entry name" value="SLR0142 PROTEIN"/>
    <property type="match status" value="1"/>
</dbReference>
<feature type="transmembrane region" description="Helical" evidence="1">
    <location>
        <begin position="58"/>
        <end position="78"/>
    </location>
</feature>
<dbReference type="PANTHER" id="PTHR37314:SF4">
    <property type="entry name" value="UPF0700 TRANSMEMBRANE PROTEIN YOAK"/>
    <property type="match status" value="1"/>
</dbReference>
<proteinExistence type="predicted"/>
<reference evidence="2 3" key="1">
    <citation type="submission" date="2024-03" db="EMBL/GenBank/DDBJ databases">
        <title>Inconsistent identification of Apilactobacillus kunkeei-related strains obtained by well-developed overall genome related indices.</title>
        <authorList>
            <person name="Maeno S."/>
            <person name="Endo A."/>
        </authorList>
    </citation>
    <scope>NUCLEOTIDE SEQUENCE [LARGE SCALE GENOMIC DNA]</scope>
    <source>
        <strain evidence="2 3">20H-10</strain>
    </source>
</reference>
<comment type="caution">
    <text evidence="2">The sequence shown here is derived from an EMBL/GenBank/DDBJ whole genome shotgun (WGS) entry which is preliminary data.</text>
</comment>
<name>A0ABP9ZJ82_9LACO</name>
<dbReference type="Pfam" id="PF06912">
    <property type="entry name" value="DUF1275"/>
    <property type="match status" value="1"/>
</dbReference>
<dbReference type="RefSeq" id="WP_053949931.1">
    <property type="nucleotide sequence ID" value="NZ_BAABVV010000037.1"/>
</dbReference>
<accession>A0ABP9ZJ82</accession>
<feature type="transmembrane region" description="Helical" evidence="1">
    <location>
        <begin position="168"/>
        <end position="190"/>
    </location>
</feature>
<gene>
    <name evidence="2" type="ORF">AP20H10_12010</name>
</gene>